<evidence type="ECO:0000313" key="1">
    <source>
        <dbReference type="EMBL" id="SKA52491.1"/>
    </source>
</evidence>
<gene>
    <name evidence="1" type="ORF">CZ814_03301</name>
</gene>
<dbReference type="AlphaFoldDB" id="A0A1T4UJ39"/>
<dbReference type="EMBL" id="FUWP01000024">
    <property type="protein sequence ID" value="SKA52491.1"/>
    <property type="molecule type" value="Genomic_DNA"/>
</dbReference>
<sequence length="33" mass="3611">MENDKLDDDLIIDEIELTDTAMSCAPGDCNPVN</sequence>
<dbReference type="Proteomes" id="UP000191116">
    <property type="component" value="Unassembled WGS sequence"/>
</dbReference>
<organism evidence="1 2">
    <name type="scientific">Photobacterium toruni</name>
    <dbReference type="NCBI Taxonomy" id="1935446"/>
    <lineage>
        <taxon>Bacteria</taxon>
        <taxon>Pseudomonadati</taxon>
        <taxon>Pseudomonadota</taxon>
        <taxon>Gammaproteobacteria</taxon>
        <taxon>Vibrionales</taxon>
        <taxon>Vibrionaceae</taxon>
        <taxon>Photobacterium</taxon>
    </lineage>
</organism>
<name>A0A1T4UJ39_9GAMM</name>
<evidence type="ECO:0000313" key="2">
    <source>
        <dbReference type="Proteomes" id="UP000191116"/>
    </source>
</evidence>
<reference evidence="1 2" key="1">
    <citation type="submission" date="2017-02" db="EMBL/GenBank/DDBJ databases">
        <authorList>
            <person name="Peterson S.W."/>
        </authorList>
    </citation>
    <scope>NUCLEOTIDE SEQUENCE [LARGE SCALE GENOMIC DNA]</scope>
    <source>
        <strain evidence="1 2">CECT 9189</strain>
    </source>
</reference>
<proteinExistence type="predicted"/>
<accession>A0A1T4UJ39</accession>
<protein>
    <submittedName>
        <fullName evidence="1">Uncharacterized protein</fullName>
    </submittedName>
</protein>